<sequence length="289" mass="30119">MTSPQSPSPQSPTPSSPSPPPGPPPLLPPPPAPCPWTLATLPHLERASLLVSQTHLVRALDHVGARLDAAGIPWALMGGLALLLHGYRNRTTRDVDVAVGEGVRAREVVGGLGGGGVGGGGGGGGGVVGVYTPPLLSVAGSGCGRFYVLLEGEGEGDGGEGVGGERVVVEVDVVLAGHLGAPRSLVGATTTKTAQTAAGMRSYSVLSVQHLCRAKLHALYQREAERDFGDLEWLCMNFTGEVTEAADTFDEDERNNFVAKYLERHSGSQELMIKELMAMMRLGPEGEME</sequence>
<gene>
    <name evidence="1" type="ORF">F5144DRAFT_599947</name>
</gene>
<accession>A0ACB7PLQ5</accession>
<proteinExistence type="predicted"/>
<reference evidence="1 2" key="1">
    <citation type="journal article" date="2021" name="Nat. Commun.">
        <title>Genetic determinants of endophytism in the Arabidopsis root mycobiome.</title>
        <authorList>
            <person name="Mesny F."/>
            <person name="Miyauchi S."/>
            <person name="Thiergart T."/>
            <person name="Pickel B."/>
            <person name="Atanasova L."/>
            <person name="Karlsson M."/>
            <person name="Huettel B."/>
            <person name="Barry K.W."/>
            <person name="Haridas S."/>
            <person name="Chen C."/>
            <person name="Bauer D."/>
            <person name="Andreopoulos W."/>
            <person name="Pangilinan J."/>
            <person name="LaButti K."/>
            <person name="Riley R."/>
            <person name="Lipzen A."/>
            <person name="Clum A."/>
            <person name="Drula E."/>
            <person name="Henrissat B."/>
            <person name="Kohler A."/>
            <person name="Grigoriev I.V."/>
            <person name="Martin F.M."/>
            <person name="Hacquard S."/>
        </authorList>
    </citation>
    <scope>NUCLEOTIDE SEQUENCE [LARGE SCALE GENOMIC DNA]</scope>
    <source>
        <strain evidence="1 2">MPI-SDFR-AT-0079</strain>
    </source>
</reference>
<dbReference type="EMBL" id="JAGIZQ010000002">
    <property type="protein sequence ID" value="KAH6641301.1"/>
    <property type="molecule type" value="Genomic_DNA"/>
</dbReference>
<evidence type="ECO:0000313" key="1">
    <source>
        <dbReference type="EMBL" id="KAH6641301.1"/>
    </source>
</evidence>
<evidence type="ECO:0000313" key="2">
    <source>
        <dbReference type="Proteomes" id="UP000724584"/>
    </source>
</evidence>
<organism evidence="1 2">
    <name type="scientific">Chaetomium tenue</name>
    <dbReference type="NCBI Taxonomy" id="1854479"/>
    <lineage>
        <taxon>Eukaryota</taxon>
        <taxon>Fungi</taxon>
        <taxon>Dikarya</taxon>
        <taxon>Ascomycota</taxon>
        <taxon>Pezizomycotina</taxon>
        <taxon>Sordariomycetes</taxon>
        <taxon>Sordariomycetidae</taxon>
        <taxon>Sordariales</taxon>
        <taxon>Chaetomiaceae</taxon>
        <taxon>Chaetomium</taxon>
    </lineage>
</organism>
<protein>
    <submittedName>
        <fullName evidence="1">Uncharacterized protein</fullName>
    </submittedName>
</protein>
<comment type="caution">
    <text evidence="1">The sequence shown here is derived from an EMBL/GenBank/DDBJ whole genome shotgun (WGS) entry which is preliminary data.</text>
</comment>
<name>A0ACB7PLQ5_9PEZI</name>
<keyword evidence="2" id="KW-1185">Reference proteome</keyword>
<dbReference type="Proteomes" id="UP000724584">
    <property type="component" value="Unassembled WGS sequence"/>
</dbReference>